<name>A0AAE0YFV0_9GAST</name>
<sequence>MRDRKLRVGPQDGMDDNQSIADSSSDFEIGDDDVCDIDSEWSDSAVASLGLKVKGSVRRRALLPDRDTDSGDEDNLPLSSLRKQNDYIQRVSVEAAQPLDATISSSQTATLLSENHQPMRSPVVVADVPDTVAPAPKEISASSSTPHPPASTVREDVGLSPRSSSAAPVEPGPSSVTSYISSECTDRGSKKMCGKRPCQPSTWKQNERKMLKNIGKAYIGFKGKEVLSKTIGPGCENIPQAGDTFFLHVKSKCVKTIGSCGCRGKPQLKANIAFNSLRFIKPSVYRSVNGPVVARHIPAQTDVSSTNDFCPVGGSHLSAPIP</sequence>
<evidence type="ECO:0000256" key="1">
    <source>
        <dbReference type="SAM" id="MobiDB-lite"/>
    </source>
</evidence>
<dbReference type="AlphaFoldDB" id="A0AAE0YFV0"/>
<keyword evidence="3" id="KW-1185">Reference proteome</keyword>
<feature type="region of interest" description="Disordered" evidence="1">
    <location>
        <begin position="1"/>
        <end position="31"/>
    </location>
</feature>
<dbReference type="Proteomes" id="UP001283361">
    <property type="component" value="Unassembled WGS sequence"/>
</dbReference>
<evidence type="ECO:0000313" key="2">
    <source>
        <dbReference type="EMBL" id="KAK3743770.1"/>
    </source>
</evidence>
<feature type="compositionally biased region" description="Polar residues" evidence="1">
    <location>
        <begin position="16"/>
        <end position="26"/>
    </location>
</feature>
<reference evidence="2" key="1">
    <citation type="journal article" date="2023" name="G3 (Bethesda)">
        <title>A reference genome for the long-term kleptoplast-retaining sea slug Elysia crispata morphotype clarki.</title>
        <authorList>
            <person name="Eastman K.E."/>
            <person name="Pendleton A.L."/>
            <person name="Shaikh M.A."/>
            <person name="Suttiyut T."/>
            <person name="Ogas R."/>
            <person name="Tomko P."/>
            <person name="Gavelis G."/>
            <person name="Widhalm J.R."/>
            <person name="Wisecaver J.H."/>
        </authorList>
    </citation>
    <scope>NUCLEOTIDE SEQUENCE</scope>
    <source>
        <strain evidence="2">ECLA1</strain>
    </source>
</reference>
<dbReference type="EMBL" id="JAWDGP010006298">
    <property type="protein sequence ID" value="KAK3743770.1"/>
    <property type="molecule type" value="Genomic_DNA"/>
</dbReference>
<gene>
    <name evidence="2" type="ORF">RRG08_043502</name>
</gene>
<feature type="compositionally biased region" description="Low complexity" evidence="1">
    <location>
        <begin position="135"/>
        <end position="145"/>
    </location>
</feature>
<protein>
    <submittedName>
        <fullName evidence="2">Uncharacterized protein</fullName>
    </submittedName>
</protein>
<feature type="region of interest" description="Disordered" evidence="1">
    <location>
        <begin position="135"/>
        <end position="177"/>
    </location>
</feature>
<evidence type="ECO:0000313" key="3">
    <source>
        <dbReference type="Proteomes" id="UP001283361"/>
    </source>
</evidence>
<accession>A0AAE0YFV0</accession>
<proteinExistence type="predicted"/>
<organism evidence="2 3">
    <name type="scientific">Elysia crispata</name>
    <name type="common">lettuce slug</name>
    <dbReference type="NCBI Taxonomy" id="231223"/>
    <lineage>
        <taxon>Eukaryota</taxon>
        <taxon>Metazoa</taxon>
        <taxon>Spiralia</taxon>
        <taxon>Lophotrochozoa</taxon>
        <taxon>Mollusca</taxon>
        <taxon>Gastropoda</taxon>
        <taxon>Heterobranchia</taxon>
        <taxon>Euthyneura</taxon>
        <taxon>Panpulmonata</taxon>
        <taxon>Sacoglossa</taxon>
        <taxon>Placobranchoidea</taxon>
        <taxon>Plakobranchidae</taxon>
        <taxon>Elysia</taxon>
    </lineage>
</organism>
<comment type="caution">
    <text evidence="2">The sequence shown here is derived from an EMBL/GenBank/DDBJ whole genome shotgun (WGS) entry which is preliminary data.</text>
</comment>